<dbReference type="InterPro" id="IPR051535">
    <property type="entry name" value="Siderophore_ABC-ATPase"/>
</dbReference>
<dbReference type="AlphaFoldDB" id="A0A1K1SAT4"/>
<dbReference type="Pfam" id="PF00005">
    <property type="entry name" value="ABC_tran"/>
    <property type="match status" value="1"/>
</dbReference>
<evidence type="ECO:0000256" key="4">
    <source>
        <dbReference type="ARBA" id="ARBA00022496"/>
    </source>
</evidence>
<dbReference type="SMART" id="SM00382">
    <property type="entry name" value="AAA"/>
    <property type="match status" value="1"/>
</dbReference>
<evidence type="ECO:0000256" key="6">
    <source>
        <dbReference type="ARBA" id="ARBA00022840"/>
    </source>
</evidence>
<gene>
    <name evidence="11" type="ORF">SAMN04489730_5201</name>
</gene>
<dbReference type="InterPro" id="IPR027417">
    <property type="entry name" value="P-loop_NTPase"/>
</dbReference>
<evidence type="ECO:0000256" key="3">
    <source>
        <dbReference type="ARBA" id="ARBA00022475"/>
    </source>
</evidence>
<evidence type="ECO:0000256" key="1">
    <source>
        <dbReference type="ARBA" id="ARBA00004202"/>
    </source>
</evidence>
<keyword evidence="6 11" id="KW-0067">ATP-binding</keyword>
<dbReference type="EMBL" id="FPJG01000006">
    <property type="protein sequence ID" value="SFW81467.1"/>
    <property type="molecule type" value="Genomic_DNA"/>
</dbReference>
<evidence type="ECO:0000256" key="8">
    <source>
        <dbReference type="ARBA" id="ARBA00023065"/>
    </source>
</evidence>
<evidence type="ECO:0000313" key="12">
    <source>
        <dbReference type="Proteomes" id="UP000182740"/>
    </source>
</evidence>
<keyword evidence="9" id="KW-0472">Membrane</keyword>
<dbReference type="Proteomes" id="UP000182740">
    <property type="component" value="Unassembled WGS sequence"/>
</dbReference>
<dbReference type="RefSeq" id="WP_072478713.1">
    <property type="nucleotide sequence ID" value="NZ_FPJG01000006.1"/>
</dbReference>
<dbReference type="InterPro" id="IPR003593">
    <property type="entry name" value="AAA+_ATPase"/>
</dbReference>
<keyword evidence="2" id="KW-0813">Transport</keyword>
<feature type="domain" description="ABC transporter" evidence="10">
    <location>
        <begin position="5"/>
        <end position="241"/>
    </location>
</feature>
<dbReference type="PANTHER" id="PTHR42771">
    <property type="entry name" value="IRON(3+)-HYDROXAMATE IMPORT ATP-BINDING PROTEIN FHUC"/>
    <property type="match status" value="1"/>
</dbReference>
<keyword evidence="8" id="KW-0406">Ion transport</keyword>
<dbReference type="GO" id="GO:0005524">
    <property type="term" value="F:ATP binding"/>
    <property type="evidence" value="ECO:0007669"/>
    <property type="project" value="UniProtKB-KW"/>
</dbReference>
<dbReference type="InterPro" id="IPR003439">
    <property type="entry name" value="ABC_transporter-like_ATP-bd"/>
</dbReference>
<organism evidence="11 12">
    <name type="scientific">Amycolatopsis australiensis</name>
    <dbReference type="NCBI Taxonomy" id="546364"/>
    <lineage>
        <taxon>Bacteria</taxon>
        <taxon>Bacillati</taxon>
        <taxon>Actinomycetota</taxon>
        <taxon>Actinomycetes</taxon>
        <taxon>Pseudonocardiales</taxon>
        <taxon>Pseudonocardiaceae</taxon>
        <taxon>Amycolatopsis</taxon>
    </lineage>
</organism>
<evidence type="ECO:0000313" key="11">
    <source>
        <dbReference type="EMBL" id="SFW81467.1"/>
    </source>
</evidence>
<evidence type="ECO:0000256" key="9">
    <source>
        <dbReference type="ARBA" id="ARBA00023136"/>
    </source>
</evidence>
<comment type="subcellular location">
    <subcellularLocation>
        <location evidence="1">Cell membrane</location>
        <topology evidence="1">Peripheral membrane protein</topology>
    </subcellularLocation>
</comment>
<keyword evidence="3" id="KW-1003">Cell membrane</keyword>
<keyword evidence="12" id="KW-1185">Reference proteome</keyword>
<evidence type="ECO:0000256" key="7">
    <source>
        <dbReference type="ARBA" id="ARBA00023004"/>
    </source>
</evidence>
<dbReference type="InterPro" id="IPR017871">
    <property type="entry name" value="ABC_transporter-like_CS"/>
</dbReference>
<dbReference type="PANTHER" id="PTHR42771:SF2">
    <property type="entry name" value="IRON(3+)-HYDROXAMATE IMPORT ATP-BINDING PROTEIN FHUC"/>
    <property type="match status" value="1"/>
</dbReference>
<keyword evidence="4" id="KW-0410">Iron transport</keyword>
<evidence type="ECO:0000259" key="10">
    <source>
        <dbReference type="PROSITE" id="PS50893"/>
    </source>
</evidence>
<dbReference type="Gene3D" id="3.40.50.300">
    <property type="entry name" value="P-loop containing nucleotide triphosphate hydrolases"/>
    <property type="match status" value="1"/>
</dbReference>
<dbReference type="PROSITE" id="PS50893">
    <property type="entry name" value="ABC_TRANSPORTER_2"/>
    <property type="match status" value="1"/>
</dbReference>
<dbReference type="GO" id="GO:0016887">
    <property type="term" value="F:ATP hydrolysis activity"/>
    <property type="evidence" value="ECO:0007669"/>
    <property type="project" value="InterPro"/>
</dbReference>
<dbReference type="STRING" id="546364.SAMN04489730_5201"/>
<proteinExistence type="predicted"/>
<keyword evidence="7" id="KW-0408">Iron</keyword>
<dbReference type="GO" id="GO:0006826">
    <property type="term" value="P:iron ion transport"/>
    <property type="evidence" value="ECO:0007669"/>
    <property type="project" value="UniProtKB-KW"/>
</dbReference>
<keyword evidence="5" id="KW-0547">Nucleotide-binding</keyword>
<evidence type="ECO:0000256" key="2">
    <source>
        <dbReference type="ARBA" id="ARBA00022448"/>
    </source>
</evidence>
<dbReference type="SUPFAM" id="SSF52540">
    <property type="entry name" value="P-loop containing nucleoside triphosphate hydrolases"/>
    <property type="match status" value="1"/>
</dbReference>
<dbReference type="FunFam" id="3.40.50.300:FF:000134">
    <property type="entry name" value="Iron-enterobactin ABC transporter ATP-binding protein"/>
    <property type="match status" value="1"/>
</dbReference>
<dbReference type="OrthoDB" id="4131at2"/>
<dbReference type="PROSITE" id="PS00211">
    <property type="entry name" value="ABC_TRANSPORTER_1"/>
    <property type="match status" value="1"/>
</dbReference>
<protein>
    <submittedName>
        <fullName evidence="11">Iron complex transport system ATP-binding protein</fullName>
    </submittedName>
</protein>
<evidence type="ECO:0000256" key="5">
    <source>
        <dbReference type="ARBA" id="ARBA00022741"/>
    </source>
</evidence>
<sequence length="267" mass="28728">MTPSLRVQDLRVAYDDRVVIDGLDLDVPPGRITAIVGPNACGKSTLLRALARLLTPEAGAVYLDGRSIHDLPTRQVAQRLGILPQAPAAPEGMTVADLVARGRAPHQSWWRQWSTSDEGAVRAALDATAMTGLADRPVDELSGGQRQRAWIAMAVAQGTPVLLLDEPTTYLDLAHQIDVLDLVVDLNRGDGRTVVMVLHDLPQACRYADHVIAMKAGRIVASGAPAEVITEDLVDEVFDVRCQVRPDPVSGTPLVIPISRHHPAPVN</sequence>
<accession>A0A1K1SAT4</accession>
<dbReference type="GO" id="GO:0005886">
    <property type="term" value="C:plasma membrane"/>
    <property type="evidence" value="ECO:0007669"/>
    <property type="project" value="UniProtKB-SubCell"/>
</dbReference>
<reference evidence="12" key="1">
    <citation type="submission" date="2016-11" db="EMBL/GenBank/DDBJ databases">
        <authorList>
            <person name="Varghese N."/>
            <person name="Submissions S."/>
        </authorList>
    </citation>
    <scope>NUCLEOTIDE SEQUENCE [LARGE SCALE GENOMIC DNA]</scope>
    <source>
        <strain evidence="12">DSM 44671</strain>
    </source>
</reference>
<name>A0A1K1SAT4_9PSEU</name>
<dbReference type="CDD" id="cd03214">
    <property type="entry name" value="ABC_Iron-Siderophores_B12_Hemin"/>
    <property type="match status" value="1"/>
</dbReference>